<feature type="domain" description="Solute-binding protein family 3/N-terminal" evidence="5">
    <location>
        <begin position="42"/>
        <end position="268"/>
    </location>
</feature>
<evidence type="ECO:0000256" key="4">
    <source>
        <dbReference type="SAM" id="SignalP"/>
    </source>
</evidence>
<dbReference type="CDD" id="cd01008">
    <property type="entry name" value="PBP2_NrtA_SsuA_CpmA_like"/>
    <property type="match status" value="1"/>
</dbReference>
<feature type="chain" id="PRO_5017472279" evidence="4">
    <location>
        <begin position="22"/>
        <end position="326"/>
    </location>
</feature>
<dbReference type="OrthoDB" id="8892982at2"/>
<comment type="subcellular location">
    <subcellularLocation>
        <location evidence="1">Periplasm</location>
    </subcellularLocation>
</comment>
<evidence type="ECO:0000256" key="1">
    <source>
        <dbReference type="ARBA" id="ARBA00004418"/>
    </source>
</evidence>
<evidence type="ECO:0000256" key="2">
    <source>
        <dbReference type="ARBA" id="ARBA00010742"/>
    </source>
</evidence>
<dbReference type="PANTHER" id="PTHR30024:SF47">
    <property type="entry name" value="TAURINE-BINDING PERIPLASMIC PROTEIN"/>
    <property type="match status" value="1"/>
</dbReference>
<dbReference type="RefSeq" id="WP_119927713.1">
    <property type="nucleotide sequence ID" value="NZ_QZEY01000006.1"/>
</dbReference>
<evidence type="ECO:0000259" key="5">
    <source>
        <dbReference type="SMART" id="SM00062"/>
    </source>
</evidence>
<dbReference type="EMBL" id="QZEY01000006">
    <property type="protein sequence ID" value="RJL31685.1"/>
    <property type="molecule type" value="Genomic_DNA"/>
</dbReference>
<gene>
    <name evidence="6" type="ORF">D5H75_18450</name>
</gene>
<dbReference type="Proteomes" id="UP000265768">
    <property type="component" value="Unassembled WGS sequence"/>
</dbReference>
<evidence type="ECO:0000313" key="6">
    <source>
        <dbReference type="EMBL" id="RJL31685.1"/>
    </source>
</evidence>
<reference evidence="6 7" key="1">
    <citation type="submission" date="2018-09" db="EMBL/GenBank/DDBJ databases">
        <title>YIM 75507 draft genome.</title>
        <authorList>
            <person name="Tang S."/>
            <person name="Feng Y."/>
        </authorList>
    </citation>
    <scope>NUCLEOTIDE SEQUENCE [LARGE SCALE GENOMIC DNA]</scope>
    <source>
        <strain evidence="6 7">YIM 75507</strain>
    </source>
</reference>
<protein>
    <submittedName>
        <fullName evidence="6">ABC transporter substrate-binding protein</fullName>
    </submittedName>
</protein>
<organism evidence="6 7">
    <name type="scientific">Bailinhaonella thermotolerans</name>
    <dbReference type="NCBI Taxonomy" id="1070861"/>
    <lineage>
        <taxon>Bacteria</taxon>
        <taxon>Bacillati</taxon>
        <taxon>Actinomycetota</taxon>
        <taxon>Actinomycetes</taxon>
        <taxon>Streptosporangiales</taxon>
        <taxon>Streptosporangiaceae</taxon>
        <taxon>Bailinhaonella</taxon>
    </lineage>
</organism>
<comment type="caution">
    <text evidence="6">The sequence shown here is derived from an EMBL/GenBank/DDBJ whole genome shotgun (WGS) entry which is preliminary data.</text>
</comment>
<dbReference type="AlphaFoldDB" id="A0A3A4ATQ9"/>
<feature type="signal peptide" evidence="4">
    <location>
        <begin position="1"/>
        <end position="21"/>
    </location>
</feature>
<dbReference type="SMART" id="SM00062">
    <property type="entry name" value="PBPb"/>
    <property type="match status" value="1"/>
</dbReference>
<dbReference type="GO" id="GO:0042597">
    <property type="term" value="C:periplasmic space"/>
    <property type="evidence" value="ECO:0007669"/>
    <property type="project" value="UniProtKB-SubCell"/>
</dbReference>
<evidence type="ECO:0000256" key="3">
    <source>
        <dbReference type="ARBA" id="ARBA00022729"/>
    </source>
</evidence>
<keyword evidence="7" id="KW-1185">Reference proteome</keyword>
<dbReference type="PROSITE" id="PS51257">
    <property type="entry name" value="PROKAR_LIPOPROTEIN"/>
    <property type="match status" value="1"/>
</dbReference>
<dbReference type="SUPFAM" id="SSF53850">
    <property type="entry name" value="Periplasmic binding protein-like II"/>
    <property type="match status" value="1"/>
</dbReference>
<accession>A0A3A4ATQ9</accession>
<sequence length="326" mass="34204">MRLGRAGLVALTLALSLTATACGGGSDSAKSGDNPKGLEKTNLNIGLVPVPDSAAAVIADQKGFFKEEGLTVKFTPIPVSGAATPLMQNGSMDFALLNYVSTFMTQGQGAVKFKFVSDAYQGVPKGFALLAKKDSKIQTAKDLKGKKVAVPAPQSITHLLAQSAAQADGIGKDDFEAVKVGLPEMIGQLDKGTVDAIAAVEPFITEAQKKIGARIVADLVSGPTADFPVAGWGGLASFVDKNPKTVAAFQRALAKALKVAQDRQEVVKVIPSYTTIKADTVSIIALGTYPTTLEPARLQRVADMLDQFGYLKNKLDVQQMMAPQPK</sequence>
<dbReference type="InterPro" id="IPR015168">
    <property type="entry name" value="SsuA/THI5"/>
</dbReference>
<dbReference type="Pfam" id="PF09084">
    <property type="entry name" value="NMT1"/>
    <property type="match status" value="1"/>
</dbReference>
<keyword evidence="3 4" id="KW-0732">Signal</keyword>
<comment type="similarity">
    <text evidence="2">Belongs to the bacterial solute-binding protein SsuA/TauA family.</text>
</comment>
<name>A0A3A4ATQ9_9ACTN</name>
<dbReference type="Gene3D" id="3.40.190.10">
    <property type="entry name" value="Periplasmic binding protein-like II"/>
    <property type="match status" value="2"/>
</dbReference>
<evidence type="ECO:0000313" key="7">
    <source>
        <dbReference type="Proteomes" id="UP000265768"/>
    </source>
</evidence>
<dbReference type="InterPro" id="IPR001638">
    <property type="entry name" value="Solute-binding_3/MltF_N"/>
</dbReference>
<proteinExistence type="inferred from homology"/>
<dbReference type="PANTHER" id="PTHR30024">
    <property type="entry name" value="ALIPHATIC SULFONATES-BINDING PROTEIN-RELATED"/>
    <property type="match status" value="1"/>
</dbReference>